<dbReference type="CDD" id="cd00431">
    <property type="entry name" value="cysteine_hydrolases"/>
    <property type="match status" value="1"/>
</dbReference>
<dbReference type="OrthoDB" id="9796485at2"/>
<feature type="non-terminal residue" evidence="2">
    <location>
        <position position="208"/>
    </location>
</feature>
<organism evidence="2 3">
    <name type="scientific">Clostridium tarantellae</name>
    <dbReference type="NCBI Taxonomy" id="39493"/>
    <lineage>
        <taxon>Bacteria</taxon>
        <taxon>Bacillati</taxon>
        <taxon>Bacillota</taxon>
        <taxon>Clostridia</taxon>
        <taxon>Eubacteriales</taxon>
        <taxon>Clostridiaceae</taxon>
        <taxon>Clostridium</taxon>
    </lineage>
</organism>
<dbReference type="Proteomes" id="UP000430345">
    <property type="component" value="Unassembled WGS sequence"/>
</dbReference>
<dbReference type="AlphaFoldDB" id="A0A6I1MS10"/>
<evidence type="ECO:0000313" key="2">
    <source>
        <dbReference type="EMBL" id="MPQ45248.1"/>
    </source>
</evidence>
<protein>
    <submittedName>
        <fullName evidence="2">Isochorismatase family protein</fullName>
    </submittedName>
</protein>
<name>A0A6I1MS10_9CLOT</name>
<dbReference type="EMBL" id="WHJC01000533">
    <property type="protein sequence ID" value="MPQ45248.1"/>
    <property type="molecule type" value="Genomic_DNA"/>
</dbReference>
<reference evidence="2 3" key="1">
    <citation type="submission" date="2019-10" db="EMBL/GenBank/DDBJ databases">
        <title>The Genome Sequence of Clostridium tarantellae Isolated from Fish Brain.</title>
        <authorList>
            <person name="Bano L."/>
            <person name="Kiel M."/>
            <person name="Sales G."/>
            <person name="Doxey A.C."/>
            <person name="Mansfield M.J."/>
            <person name="Schiavone M."/>
            <person name="Rossetto O."/>
            <person name="Pirazzini M."/>
            <person name="Dobrindt U."/>
            <person name="Montecucco C."/>
        </authorList>
    </citation>
    <scope>NUCLEOTIDE SEQUENCE [LARGE SCALE GENOMIC DNA]</scope>
    <source>
        <strain evidence="2 3">DSM 3997</strain>
    </source>
</reference>
<dbReference type="InterPro" id="IPR000868">
    <property type="entry name" value="Isochorismatase-like_dom"/>
</dbReference>
<evidence type="ECO:0000259" key="1">
    <source>
        <dbReference type="Pfam" id="PF00857"/>
    </source>
</evidence>
<proteinExistence type="predicted"/>
<dbReference type="Pfam" id="PF00857">
    <property type="entry name" value="Isochorismatase"/>
    <property type="match status" value="1"/>
</dbReference>
<gene>
    <name evidence="2" type="ORF">GBZ86_16145</name>
</gene>
<dbReference type="Gene3D" id="3.40.50.850">
    <property type="entry name" value="Isochorismatase-like"/>
    <property type="match status" value="1"/>
</dbReference>
<feature type="domain" description="Isochorismatase-like" evidence="1">
    <location>
        <begin position="28"/>
        <end position="161"/>
    </location>
</feature>
<dbReference type="GO" id="GO:0019365">
    <property type="term" value="P:pyridine nucleotide salvage"/>
    <property type="evidence" value="ECO:0007669"/>
    <property type="project" value="InterPro"/>
</dbReference>
<comment type="caution">
    <text evidence="2">The sequence shown here is derived from an EMBL/GenBank/DDBJ whole genome shotgun (WGS) entry which is preliminary data.</text>
</comment>
<dbReference type="PANTHER" id="PTHR47297">
    <property type="match status" value="1"/>
</dbReference>
<evidence type="ECO:0000313" key="3">
    <source>
        <dbReference type="Proteomes" id="UP000430345"/>
    </source>
</evidence>
<dbReference type="PANTHER" id="PTHR47297:SF2">
    <property type="entry name" value="OS02G0606800 PROTEIN"/>
    <property type="match status" value="1"/>
</dbReference>
<dbReference type="InterPro" id="IPR044717">
    <property type="entry name" value="NIC1"/>
</dbReference>
<accession>A0A6I1MS10</accession>
<sequence>MKINLKCETNFSELKNIEKEVFKINSKSVLFIVDMNNGFVKEGALSSERVKNIIPNVVKTVECFEILKAPIIAFTDWHKKDSVEFEFYPKHCLQGSIEAELIDELKVFGDKIKLIKKSTTNAFLEIETEKVINELITEGYENLVIIGCVTDICVKQFAITLRNYLNKINSNIKVIVPINSIETFDTPWHNGDSMNLYALYDMLLNGIK</sequence>
<dbReference type="InterPro" id="IPR036380">
    <property type="entry name" value="Isochorismatase-like_sf"/>
</dbReference>
<keyword evidence="3" id="KW-1185">Reference proteome</keyword>
<dbReference type="RefSeq" id="WP_152892365.1">
    <property type="nucleotide sequence ID" value="NZ_WHJC01000533.1"/>
</dbReference>
<dbReference type="GO" id="GO:0008936">
    <property type="term" value="F:nicotinamidase activity"/>
    <property type="evidence" value="ECO:0007669"/>
    <property type="project" value="InterPro"/>
</dbReference>
<dbReference type="SUPFAM" id="SSF52499">
    <property type="entry name" value="Isochorismatase-like hydrolases"/>
    <property type="match status" value="1"/>
</dbReference>